<dbReference type="Pfam" id="PF07624">
    <property type="entry name" value="PSD2"/>
    <property type="match status" value="1"/>
</dbReference>
<sequence length="769" mass="85663">MRSFFFPFILTGLLSAEEPGPPVEAVVNLVEFYCVDCHGGGIEKGGLDLEALLERPLTGHSDIWEKALLRLDTRQMPPPDEERPDDEEYQAIVAALSGQLDRAAKKSPQVGRGETLRRLTRTEYRNAVRDLLGLEVDVSELLPKDDSSHGFDNVTVSNLSPTLLNRYLTAAQKISRLAVGNAPASPEGRVFRLPPDRTQEKHVPGLPLGTRGGVLLPHTFPVAGTYEVSLRLTRDRDEMVEGLYEDHEVEVLVDGERKSLMPVSRPKGRKDFTQVDANLKCLIEVPAGPAELGVTFVAKPPKLLENKREPYDASYNRHRHPRQSPALYQVSIVGPMERSEMQPFGVLAETGLSPEDERAAAEKILRPLVRRAYRREVDDEDLVRPLEFFEEARGEGFQAGMEAALAAVLVSPRFLFRVEDDPEGLPSGTVYPLDDFAIASRLSFFLWSSLPDDQLLDLAAAGQLSQPEVLTREAQRMLMDRRADSLVTNFADQWLHLRNLDSIAPDLRLFPDFDDNLRQSFRRETELLFETVMREDRPVVDLLTADFTFLDERLAVHYGIPGIYGSRFWRVPLEKDSQRGGLLRQGSFLAVSSYANRTSPVIRGNWVLETILGTPTPPPPPDIPALDDSVVSAKLPMRERLAAHSAKPACATCHDLMDPIGFALENYDAVGRWRSFEEAVPVDSLGGLPDGRTFQGVEPLIAGLAERPDLFARALTEKLLTYALGRGLEASDHPAVREILRGAADNDYLFSELVLGIVRSQPFTMSQTR</sequence>
<feature type="compositionally biased region" description="Basic and acidic residues" evidence="1">
    <location>
        <begin position="194"/>
        <end position="203"/>
    </location>
</feature>
<dbReference type="InterPro" id="IPR013043">
    <property type="entry name" value="DUF1595"/>
</dbReference>
<feature type="domain" description="DUF1585" evidence="2">
    <location>
        <begin position="690"/>
        <end position="763"/>
    </location>
</feature>
<dbReference type="Pfam" id="PF07626">
    <property type="entry name" value="PSD3"/>
    <property type="match status" value="1"/>
</dbReference>
<reference evidence="7" key="1">
    <citation type="journal article" date="2014" name="Int. J. Syst. Evol. Microbiol.">
        <title>Complete genome sequence of Corynebacterium casei LMG S-19264T (=DSM 44701T), isolated from a smear-ripened cheese.</title>
        <authorList>
            <consortium name="US DOE Joint Genome Institute (JGI-PGF)"/>
            <person name="Walter F."/>
            <person name="Albersmeier A."/>
            <person name="Kalinowski J."/>
            <person name="Ruckert C."/>
        </authorList>
    </citation>
    <scope>NUCLEOTIDE SEQUENCE</scope>
    <source>
        <strain evidence="7">KCTC 12988</strain>
    </source>
</reference>
<evidence type="ECO:0000259" key="5">
    <source>
        <dbReference type="Pfam" id="PF07631"/>
    </source>
</evidence>
<evidence type="ECO:0000313" key="8">
    <source>
        <dbReference type="Proteomes" id="UP000644507"/>
    </source>
</evidence>
<accession>A0A918TM57</accession>
<keyword evidence="8" id="KW-1185">Reference proteome</keyword>
<feature type="region of interest" description="Disordered" evidence="1">
    <location>
        <begin position="185"/>
        <end position="208"/>
    </location>
</feature>
<dbReference type="Pfam" id="PF07627">
    <property type="entry name" value="PSCyt3"/>
    <property type="match status" value="1"/>
</dbReference>
<evidence type="ECO:0000259" key="6">
    <source>
        <dbReference type="Pfam" id="PF07637"/>
    </source>
</evidence>
<feature type="domain" description="DUF1592" evidence="5">
    <location>
        <begin position="433"/>
        <end position="560"/>
    </location>
</feature>
<comment type="caution">
    <text evidence="7">The sequence shown here is derived from an EMBL/GenBank/DDBJ whole genome shotgun (WGS) entry which is preliminary data.</text>
</comment>
<dbReference type="Pfam" id="PF07631">
    <property type="entry name" value="PSD4"/>
    <property type="match status" value="1"/>
</dbReference>
<evidence type="ECO:0000259" key="4">
    <source>
        <dbReference type="Pfam" id="PF07627"/>
    </source>
</evidence>
<protein>
    <recommendedName>
        <fullName evidence="9">DUF1592 domain-containing protein</fullName>
    </recommendedName>
</protein>
<evidence type="ECO:0000313" key="7">
    <source>
        <dbReference type="EMBL" id="GHC54153.1"/>
    </source>
</evidence>
<feature type="domain" description="DUF1587" evidence="3">
    <location>
        <begin position="117"/>
        <end position="179"/>
    </location>
</feature>
<dbReference type="InterPro" id="IPR013036">
    <property type="entry name" value="DUF1587"/>
</dbReference>
<dbReference type="Pfam" id="PF07637">
    <property type="entry name" value="PSD5"/>
    <property type="match status" value="1"/>
</dbReference>
<dbReference type="AlphaFoldDB" id="A0A918TM57"/>
<gene>
    <name evidence="7" type="ORF">GCM10007100_20610</name>
</gene>
<feature type="domain" description="DUF1588" evidence="4">
    <location>
        <begin position="579"/>
        <end position="675"/>
    </location>
</feature>
<dbReference type="InterPro" id="IPR011478">
    <property type="entry name" value="DUF1585"/>
</dbReference>
<feature type="domain" description="DUF1595" evidence="6">
    <location>
        <begin position="361"/>
        <end position="419"/>
    </location>
</feature>
<evidence type="ECO:0000259" key="2">
    <source>
        <dbReference type="Pfam" id="PF07624"/>
    </source>
</evidence>
<dbReference type="InterPro" id="IPR013039">
    <property type="entry name" value="DUF1588"/>
</dbReference>
<organism evidence="7 8">
    <name type="scientific">Roseibacillus persicicus</name>
    <dbReference type="NCBI Taxonomy" id="454148"/>
    <lineage>
        <taxon>Bacteria</taxon>
        <taxon>Pseudomonadati</taxon>
        <taxon>Verrucomicrobiota</taxon>
        <taxon>Verrucomicrobiia</taxon>
        <taxon>Verrucomicrobiales</taxon>
        <taxon>Verrucomicrobiaceae</taxon>
        <taxon>Roseibacillus</taxon>
    </lineage>
</organism>
<dbReference type="RefSeq" id="WP_189569869.1">
    <property type="nucleotide sequence ID" value="NZ_BMXI01000008.1"/>
</dbReference>
<evidence type="ECO:0000259" key="3">
    <source>
        <dbReference type="Pfam" id="PF07626"/>
    </source>
</evidence>
<name>A0A918TM57_9BACT</name>
<dbReference type="Proteomes" id="UP000644507">
    <property type="component" value="Unassembled WGS sequence"/>
</dbReference>
<proteinExistence type="predicted"/>
<evidence type="ECO:0008006" key="9">
    <source>
        <dbReference type="Google" id="ProtNLM"/>
    </source>
</evidence>
<dbReference type="EMBL" id="BMXI01000008">
    <property type="protein sequence ID" value="GHC54153.1"/>
    <property type="molecule type" value="Genomic_DNA"/>
</dbReference>
<evidence type="ECO:0000256" key="1">
    <source>
        <dbReference type="SAM" id="MobiDB-lite"/>
    </source>
</evidence>
<reference evidence="7" key="2">
    <citation type="submission" date="2020-09" db="EMBL/GenBank/DDBJ databases">
        <authorList>
            <person name="Sun Q."/>
            <person name="Kim S."/>
        </authorList>
    </citation>
    <scope>NUCLEOTIDE SEQUENCE</scope>
    <source>
        <strain evidence="7">KCTC 12988</strain>
    </source>
</reference>
<dbReference type="InterPro" id="IPR013042">
    <property type="entry name" value="DUF1592"/>
</dbReference>